<dbReference type="Pfam" id="PF02945">
    <property type="entry name" value="Endonuclease_7"/>
    <property type="match status" value="1"/>
</dbReference>
<evidence type="ECO:0008006" key="5">
    <source>
        <dbReference type="Google" id="ProtNLM"/>
    </source>
</evidence>
<dbReference type="InterPro" id="IPR004211">
    <property type="entry name" value="Endonuclease_7"/>
</dbReference>
<dbReference type="SUPFAM" id="SSF56672">
    <property type="entry name" value="DNA/RNA polymerases"/>
    <property type="match status" value="1"/>
</dbReference>
<keyword evidence="1" id="KW-0175">Coiled coil</keyword>
<sequence>MSIEKIHYKNNSSSNNNKYKFIKTQEENKGDLSHEKFTQSWSIISSSVIEKLIEKIEESVKRLQQQNNNILNELIKMNKHLESFLQLSITQQPKKQQKGKKRKSAESKPKNCKKTKKDEGRIKSMMHSNDKAFKINTVLSCKFTKTCVENNEKVEEKEGEYMETKYFNTKNHEILSTTLLNKWFKSNVIEPLLTDIEEFQERDSGWTLHSIENIQININKFNPMRAGSSYIPLPAFIEKRKACINVKNYDNKCFIWAILSALYPVKHANHSNRLNNYIQYENILNMEGIELPVLLKSIPRFEKQNNAISINVFGLDNKDITPLYLTSCKKSNHINLLLLTNDNLDGGDVDKSDEGPEASKWFAGQLRNIEKQISDLYANPLPMPVLSQTELIGYYDSKTCHICKKLLNDDAKVRDHCHLTGKYRGPAHATCNLNYQDSKIVPVVFHNLSGYDAHFIITDVSNHFPGQIDLLPLTKEKYISFTKHVENSKIKIRFLDSFRIMPTSLEKLASYLQDYSIVNKEFSDLSTTQINLLTRKGVLPYEYISSWEKLEECKLSEKEDFFSILNDSSISDRDYEHAQNVWSTINIQTLGEYSDLYMKTDVLLLADVFENFRDQSMNVYNLDPAHYYTTPGFSWDAMLKHTGVQLKLLTDIDMVLFIERGIRGGLSQCSNRYAAANHKYMLEKYDKNKCLPYDEFQWLENCESFELFSIASDASHGYILEVDLDYPPEIHDDPFCPEHAKPPGSKLEKLLATLQPKRNYVIHYIALQQALSNGLRLVKIHKILKFKQSPWLKSYIDLNTSMRAVAKNEFEKNFFKLMNNAVFGKTMENIRKRVTVKLMSKYDGRYGVEAQISKPNFHSSSIFNENLVAIQLNKTDDDDD</sequence>
<dbReference type="AlphaFoldDB" id="A0A7M7TBG4"/>
<dbReference type="InterPro" id="IPR044925">
    <property type="entry name" value="His-Me_finger_sf"/>
</dbReference>
<dbReference type="PANTHER" id="PTHR31511:SF12">
    <property type="entry name" value="RHO TERMINATION FACTOR N-TERMINAL DOMAIN-CONTAINING PROTEIN"/>
    <property type="match status" value="1"/>
</dbReference>
<evidence type="ECO:0000256" key="2">
    <source>
        <dbReference type="SAM" id="MobiDB-lite"/>
    </source>
</evidence>
<feature type="region of interest" description="Disordered" evidence="2">
    <location>
        <begin position="90"/>
        <end position="125"/>
    </location>
</feature>
<dbReference type="GO" id="GO:0003676">
    <property type="term" value="F:nucleic acid binding"/>
    <property type="evidence" value="ECO:0007669"/>
    <property type="project" value="InterPro"/>
</dbReference>
<name>A0A7M7TBG4_NASVI</name>
<dbReference type="InParanoid" id="A0A7M7TBG4"/>
<accession>A0A7M7TBG4</accession>
<reference evidence="3" key="1">
    <citation type="submission" date="2021-01" db="UniProtKB">
        <authorList>
            <consortium name="EnsemblMetazoa"/>
        </authorList>
    </citation>
    <scope>IDENTIFICATION</scope>
</reference>
<dbReference type="KEGG" id="nvi:107981634"/>
<dbReference type="InterPro" id="IPR036397">
    <property type="entry name" value="RNaseH_sf"/>
</dbReference>
<proteinExistence type="predicted"/>
<dbReference type="SUPFAM" id="SSF54060">
    <property type="entry name" value="His-Me finger endonucleases"/>
    <property type="match status" value="1"/>
</dbReference>
<dbReference type="InterPro" id="IPR043502">
    <property type="entry name" value="DNA/RNA_pol_sf"/>
</dbReference>
<dbReference type="Proteomes" id="UP000002358">
    <property type="component" value="Unassembled WGS sequence"/>
</dbReference>
<evidence type="ECO:0000256" key="1">
    <source>
        <dbReference type="SAM" id="Coils"/>
    </source>
</evidence>
<dbReference type="OrthoDB" id="414982at2759"/>
<feature type="coiled-coil region" evidence="1">
    <location>
        <begin position="46"/>
        <end position="80"/>
    </location>
</feature>
<protein>
    <recommendedName>
        <fullName evidence="5">DNA-directed DNA polymerase</fullName>
    </recommendedName>
</protein>
<organism evidence="3 4">
    <name type="scientific">Nasonia vitripennis</name>
    <name type="common">Parasitic wasp</name>
    <dbReference type="NCBI Taxonomy" id="7425"/>
    <lineage>
        <taxon>Eukaryota</taxon>
        <taxon>Metazoa</taxon>
        <taxon>Ecdysozoa</taxon>
        <taxon>Arthropoda</taxon>
        <taxon>Hexapoda</taxon>
        <taxon>Insecta</taxon>
        <taxon>Pterygota</taxon>
        <taxon>Neoptera</taxon>
        <taxon>Endopterygota</taxon>
        <taxon>Hymenoptera</taxon>
        <taxon>Apocrita</taxon>
        <taxon>Proctotrupomorpha</taxon>
        <taxon>Chalcidoidea</taxon>
        <taxon>Pteromalidae</taxon>
        <taxon>Pteromalinae</taxon>
        <taxon>Nasonia</taxon>
    </lineage>
</organism>
<dbReference type="Gene3D" id="3.30.420.10">
    <property type="entry name" value="Ribonuclease H-like superfamily/Ribonuclease H"/>
    <property type="match status" value="1"/>
</dbReference>
<dbReference type="GO" id="GO:0071897">
    <property type="term" value="P:DNA biosynthetic process"/>
    <property type="evidence" value="ECO:0007669"/>
    <property type="project" value="UniProtKB-ARBA"/>
</dbReference>
<dbReference type="SUPFAM" id="SSF53098">
    <property type="entry name" value="Ribonuclease H-like"/>
    <property type="match status" value="1"/>
</dbReference>
<feature type="compositionally biased region" description="Basic and acidic residues" evidence="2">
    <location>
        <begin position="116"/>
        <end position="125"/>
    </location>
</feature>
<dbReference type="PANTHER" id="PTHR31511">
    <property type="entry name" value="PROTEIN CBG23764"/>
    <property type="match status" value="1"/>
</dbReference>
<dbReference type="RefSeq" id="XP_031789251.1">
    <property type="nucleotide sequence ID" value="XM_031933391.1"/>
</dbReference>
<evidence type="ECO:0000313" key="4">
    <source>
        <dbReference type="Proteomes" id="UP000002358"/>
    </source>
</evidence>
<dbReference type="GeneID" id="107981634"/>
<keyword evidence="4" id="KW-1185">Reference proteome</keyword>
<evidence type="ECO:0000313" key="3">
    <source>
        <dbReference type="EnsemblMetazoa" id="XP_031789251"/>
    </source>
</evidence>
<dbReference type="EnsemblMetazoa" id="XM_031933391">
    <property type="protein sequence ID" value="XP_031789251"/>
    <property type="gene ID" value="LOC107981634"/>
</dbReference>
<dbReference type="InterPro" id="IPR012337">
    <property type="entry name" value="RNaseH-like_sf"/>
</dbReference>
<dbReference type="GO" id="GO:0042575">
    <property type="term" value="C:DNA polymerase complex"/>
    <property type="evidence" value="ECO:0007669"/>
    <property type="project" value="UniProtKB-ARBA"/>
</dbReference>